<accession>A0A1I7FDK4</accession>
<dbReference type="NCBIfam" id="NF047389">
    <property type="entry name" value="ATPase_Sll1717"/>
    <property type="match status" value="1"/>
</dbReference>
<sequence length="491" mass="57709">MLGTSIFKERSMEFHEYELQRLFGHEAAEDEDPQRLKDYYFRSKVYSQVVNDLPLRIIVGHKGIGKSALFQVAIDEETENKRLTVLIKPDDIIGIGEDVDDFLKLIRDWKIGILEIITQNALTSFGMLFEGWRAKLNQYSGATLDFLSSTLELGNKVNLTPSKEAILRDFLKNNKISVYIDDLDRGWQGRKHDIQRISALLNAVRDISTENRGIYFRVSLRSDVYYLARTSDESTDKIEGSVIWYSWTNHEILVLLVKRIESYFGREVDEAELLKKHQFELMRYLAPIIEEKFTGKGHWRDAPMYRVLMSLIRKRPRDLVKLLTLAGREAKTKDAKRITTNQLENIFEEYSQGRLQDTINEYRSELPEIEKLILGMRPTKIQRRASQGYVYTTDQLLKKIKAIEEQGKYRWANRNQIDTKELAAFLYKINFITARKQISTGIDRKYFEENRYLSNKFIEFGYDWEVHPAYRWALQPEDPMQIFNELMLSSD</sequence>
<dbReference type="AlphaFoldDB" id="A0A1I7FDK4"/>
<evidence type="ECO:0000313" key="1">
    <source>
        <dbReference type="EMBL" id="SFU34185.1"/>
    </source>
</evidence>
<organism evidence="1 2">
    <name type="scientific">Nitrosomonas eutropha</name>
    <dbReference type="NCBI Taxonomy" id="916"/>
    <lineage>
        <taxon>Bacteria</taxon>
        <taxon>Pseudomonadati</taxon>
        <taxon>Pseudomonadota</taxon>
        <taxon>Betaproteobacteria</taxon>
        <taxon>Nitrosomonadales</taxon>
        <taxon>Nitrosomonadaceae</taxon>
        <taxon>Nitrosomonas</taxon>
    </lineage>
</organism>
<dbReference type="SUPFAM" id="SSF52540">
    <property type="entry name" value="P-loop containing nucleoside triphosphate hydrolases"/>
    <property type="match status" value="1"/>
</dbReference>
<dbReference type="InterPro" id="IPR027417">
    <property type="entry name" value="P-loop_NTPase"/>
</dbReference>
<protein>
    <recommendedName>
        <fullName evidence="3">ATPase</fullName>
    </recommendedName>
</protein>
<name>A0A1I7FDK4_9PROT</name>
<dbReference type="EMBL" id="FPBL01000001">
    <property type="protein sequence ID" value="SFU34185.1"/>
    <property type="molecule type" value="Genomic_DNA"/>
</dbReference>
<evidence type="ECO:0000313" key="2">
    <source>
        <dbReference type="Proteomes" id="UP000183926"/>
    </source>
</evidence>
<gene>
    <name evidence="1" type="ORF">SAMN05216339_101429</name>
</gene>
<dbReference type="RefSeq" id="WP_256214778.1">
    <property type="nucleotide sequence ID" value="NZ_FPBL01000001.1"/>
</dbReference>
<dbReference type="InterPro" id="IPR059206">
    <property type="entry name" value="Sll1717-like"/>
</dbReference>
<proteinExistence type="predicted"/>
<dbReference type="Proteomes" id="UP000183926">
    <property type="component" value="Unassembled WGS sequence"/>
</dbReference>
<evidence type="ECO:0008006" key="3">
    <source>
        <dbReference type="Google" id="ProtNLM"/>
    </source>
</evidence>
<reference evidence="1 2" key="1">
    <citation type="submission" date="2016-10" db="EMBL/GenBank/DDBJ databases">
        <authorList>
            <person name="de Groot N.N."/>
        </authorList>
    </citation>
    <scope>NUCLEOTIDE SEQUENCE [LARGE SCALE GENOMIC DNA]</scope>
    <source>
        <strain evidence="1 2">Nm24</strain>
    </source>
</reference>